<feature type="compositionally biased region" description="Low complexity" evidence="1">
    <location>
        <begin position="138"/>
        <end position="147"/>
    </location>
</feature>
<dbReference type="PANTHER" id="PTHR15572">
    <property type="entry name" value="GLIOMA TUMOR SUPPRESSOR CANDIDATE REGION GENE 1"/>
    <property type="match status" value="1"/>
</dbReference>
<feature type="domain" description="NWD NACHT-NTPase N-terminal" evidence="2">
    <location>
        <begin position="157"/>
        <end position="389"/>
    </location>
</feature>
<organism evidence="3 4">
    <name type="scientific">Purpureocillium takamizusanense</name>
    <dbReference type="NCBI Taxonomy" id="2060973"/>
    <lineage>
        <taxon>Eukaryota</taxon>
        <taxon>Fungi</taxon>
        <taxon>Dikarya</taxon>
        <taxon>Ascomycota</taxon>
        <taxon>Pezizomycotina</taxon>
        <taxon>Sordariomycetes</taxon>
        <taxon>Hypocreomycetidae</taxon>
        <taxon>Hypocreales</taxon>
        <taxon>Ophiocordycipitaceae</taxon>
        <taxon>Purpureocillium</taxon>
    </lineage>
</organism>
<evidence type="ECO:0000259" key="2">
    <source>
        <dbReference type="Pfam" id="PF17100"/>
    </source>
</evidence>
<sequence>MSVLDANKGLPLPAAGPPLPRPQSPPTPHHHHHHHHHHHNPIRKLVGRFRSASNGQRPQQQQQQQQLHSQPASGAITPSSSAYESDEYCAAAQPPAPPSSSSSRAPSFIIRPPRRASTSPASSRGGGGSSCKSHHHASQQQKQQQRQPIKETAETLELWNEVYDALRNNPSTAGLVHVYEAIISQELPDGLKSGGLNSSALEGKSAEQRLELLRAISAAGLRKRRGSKTAAAASQQQQQQQQQVPDEDLARRMLDEAKDKVESVMPEYPSSGAVAWAGFCTLTPLLLDPILQRAELRAALDRAIGRIPWYTHLASTLLDSNQWSATPSPSSSFQTQRGRVRDTAARLCRAVLELEMNCVCAAASAWNPAAKNVVGWAGLAELARRIQDLDARARRVVDRNLGEQARARLRALDVDLCLGTRQQSSPSPPPAEGAGDEESAESGDNGESGKTKASPLPTGFRSSGPPSLPLSPGQPDRPGPPTSTTPTTAQAA</sequence>
<dbReference type="GeneID" id="72066264"/>
<feature type="compositionally biased region" description="Low complexity" evidence="1">
    <location>
        <begin position="99"/>
        <end position="123"/>
    </location>
</feature>
<evidence type="ECO:0000256" key="1">
    <source>
        <dbReference type="SAM" id="MobiDB-lite"/>
    </source>
</evidence>
<feature type="compositionally biased region" description="Polar residues" evidence="1">
    <location>
        <begin position="67"/>
        <end position="83"/>
    </location>
</feature>
<dbReference type="Proteomes" id="UP000829364">
    <property type="component" value="Chromosome 3"/>
</dbReference>
<reference evidence="3" key="1">
    <citation type="submission" date="2021-11" db="EMBL/GenBank/DDBJ databases">
        <title>Purpureocillium_takamizusanense_genome.</title>
        <authorList>
            <person name="Nguyen N.-H."/>
        </authorList>
    </citation>
    <scope>NUCLEOTIDE SEQUENCE</scope>
    <source>
        <strain evidence="3">PT3</strain>
    </source>
</reference>
<feature type="compositionally biased region" description="Low complexity" evidence="1">
    <location>
        <begin position="462"/>
        <end position="473"/>
    </location>
</feature>
<feature type="compositionally biased region" description="Basic residues" evidence="1">
    <location>
        <begin position="28"/>
        <end position="47"/>
    </location>
</feature>
<evidence type="ECO:0000313" key="4">
    <source>
        <dbReference type="Proteomes" id="UP000829364"/>
    </source>
</evidence>
<dbReference type="GO" id="GO:0045893">
    <property type="term" value="P:positive regulation of DNA-templated transcription"/>
    <property type="evidence" value="ECO:0007669"/>
    <property type="project" value="TreeGrafter"/>
</dbReference>
<feature type="region of interest" description="Disordered" evidence="1">
    <location>
        <begin position="419"/>
        <end position="492"/>
    </location>
</feature>
<dbReference type="EMBL" id="CP086356">
    <property type="protein sequence ID" value="UNI18008.1"/>
    <property type="molecule type" value="Genomic_DNA"/>
</dbReference>
<dbReference type="GO" id="GO:0016514">
    <property type="term" value="C:SWI/SNF complex"/>
    <property type="evidence" value="ECO:0007669"/>
    <property type="project" value="TreeGrafter"/>
</dbReference>
<keyword evidence="4" id="KW-1185">Reference proteome</keyword>
<evidence type="ECO:0000313" key="3">
    <source>
        <dbReference type="EMBL" id="UNI18008.1"/>
    </source>
</evidence>
<dbReference type="InterPro" id="IPR031359">
    <property type="entry name" value="NACHT_N"/>
</dbReference>
<feature type="region of interest" description="Disordered" evidence="1">
    <location>
        <begin position="1"/>
        <end position="150"/>
    </location>
</feature>
<gene>
    <name evidence="3" type="ORF">JDV02_004309</name>
</gene>
<dbReference type="OrthoDB" id="4919232at2759"/>
<dbReference type="KEGG" id="ptkz:JDV02_004309"/>
<proteinExistence type="predicted"/>
<accession>A0A9Q8QDJ2</accession>
<dbReference type="InterPro" id="IPR052438">
    <property type="entry name" value="Chromatin_remod/trans_coact"/>
</dbReference>
<feature type="compositionally biased region" description="Pro residues" evidence="1">
    <location>
        <begin position="14"/>
        <end position="27"/>
    </location>
</feature>
<protein>
    <recommendedName>
        <fullName evidence="2">NWD NACHT-NTPase N-terminal domain-containing protein</fullName>
    </recommendedName>
</protein>
<name>A0A9Q8QDJ2_9HYPO</name>
<dbReference type="AlphaFoldDB" id="A0A9Q8QDJ2"/>
<dbReference type="PANTHER" id="PTHR15572:SF0">
    <property type="entry name" value="GLUTAMINE-RICH PROTEIN-RELATED"/>
    <property type="match status" value="1"/>
</dbReference>
<dbReference type="RefSeq" id="XP_047841489.1">
    <property type="nucleotide sequence ID" value="XM_047985512.1"/>
</dbReference>
<dbReference type="Pfam" id="PF17100">
    <property type="entry name" value="NACHT_N"/>
    <property type="match status" value="1"/>
</dbReference>
<feature type="region of interest" description="Disordered" evidence="1">
    <location>
        <begin position="224"/>
        <end position="247"/>
    </location>
</feature>